<evidence type="ECO:0000313" key="1">
    <source>
        <dbReference type="EMBL" id="JAD33674.1"/>
    </source>
</evidence>
<protein>
    <submittedName>
        <fullName evidence="1">Uncharacterized protein</fullName>
    </submittedName>
</protein>
<proteinExistence type="predicted"/>
<organism evidence="1">
    <name type="scientific">Arundo donax</name>
    <name type="common">Giant reed</name>
    <name type="synonym">Donax arundinaceus</name>
    <dbReference type="NCBI Taxonomy" id="35708"/>
    <lineage>
        <taxon>Eukaryota</taxon>
        <taxon>Viridiplantae</taxon>
        <taxon>Streptophyta</taxon>
        <taxon>Embryophyta</taxon>
        <taxon>Tracheophyta</taxon>
        <taxon>Spermatophyta</taxon>
        <taxon>Magnoliopsida</taxon>
        <taxon>Liliopsida</taxon>
        <taxon>Poales</taxon>
        <taxon>Poaceae</taxon>
        <taxon>PACMAD clade</taxon>
        <taxon>Arundinoideae</taxon>
        <taxon>Arundineae</taxon>
        <taxon>Arundo</taxon>
    </lineage>
</organism>
<dbReference type="AlphaFoldDB" id="A0A0A8Z2R5"/>
<reference evidence="1" key="2">
    <citation type="journal article" date="2015" name="Data Brief">
        <title>Shoot transcriptome of the giant reed, Arundo donax.</title>
        <authorList>
            <person name="Barrero R.A."/>
            <person name="Guerrero F.D."/>
            <person name="Moolhuijzen P."/>
            <person name="Goolsby J.A."/>
            <person name="Tidwell J."/>
            <person name="Bellgard S.E."/>
            <person name="Bellgard M.I."/>
        </authorList>
    </citation>
    <scope>NUCLEOTIDE SEQUENCE</scope>
    <source>
        <tissue evidence="1">Shoot tissue taken approximately 20 cm above the soil surface</tissue>
    </source>
</reference>
<name>A0A0A8Z2R5_ARUDO</name>
<sequence>MRIPELQGQKGRHLLWYRFCYTSRDDF</sequence>
<reference evidence="1" key="1">
    <citation type="submission" date="2014-09" db="EMBL/GenBank/DDBJ databases">
        <authorList>
            <person name="Magalhaes I.L.F."/>
            <person name="Oliveira U."/>
            <person name="Santos F.R."/>
            <person name="Vidigal T.H.D.A."/>
            <person name="Brescovit A.D."/>
            <person name="Santos A.J."/>
        </authorList>
    </citation>
    <scope>NUCLEOTIDE SEQUENCE</scope>
    <source>
        <tissue evidence="1">Shoot tissue taken approximately 20 cm above the soil surface</tissue>
    </source>
</reference>
<dbReference type="EMBL" id="GBRH01264221">
    <property type="protein sequence ID" value="JAD33674.1"/>
    <property type="molecule type" value="Transcribed_RNA"/>
</dbReference>
<accession>A0A0A8Z2R5</accession>